<dbReference type="PANTHER" id="PTHR46179">
    <property type="entry name" value="ZINC FINGER PROTEIN"/>
    <property type="match status" value="1"/>
</dbReference>
<dbReference type="PROSITE" id="PS50157">
    <property type="entry name" value="ZINC_FINGER_C2H2_2"/>
    <property type="match status" value="1"/>
</dbReference>
<dbReference type="PROSITE" id="PS00028">
    <property type="entry name" value="ZINC_FINGER_C2H2_1"/>
    <property type="match status" value="1"/>
</dbReference>
<evidence type="ECO:0000256" key="5">
    <source>
        <dbReference type="ARBA" id="ARBA00023015"/>
    </source>
</evidence>
<evidence type="ECO:0000313" key="12">
    <source>
        <dbReference type="Proteomes" id="UP001338125"/>
    </source>
</evidence>
<gene>
    <name evidence="11" type="ORF">PT974_10794</name>
</gene>
<feature type="coiled-coil region" evidence="9">
    <location>
        <begin position="200"/>
        <end position="227"/>
    </location>
</feature>
<evidence type="ECO:0000256" key="1">
    <source>
        <dbReference type="ARBA" id="ARBA00004123"/>
    </source>
</evidence>
<evidence type="ECO:0000256" key="7">
    <source>
        <dbReference type="ARBA" id="ARBA00023242"/>
    </source>
</evidence>
<keyword evidence="3 8" id="KW-0863">Zinc-finger</keyword>
<evidence type="ECO:0000256" key="3">
    <source>
        <dbReference type="ARBA" id="ARBA00022771"/>
    </source>
</evidence>
<name>A0ABR0SAX3_9HYPO</name>
<organism evidence="11 12">
    <name type="scientific">Cladobotryum mycophilum</name>
    <dbReference type="NCBI Taxonomy" id="491253"/>
    <lineage>
        <taxon>Eukaryota</taxon>
        <taxon>Fungi</taxon>
        <taxon>Dikarya</taxon>
        <taxon>Ascomycota</taxon>
        <taxon>Pezizomycotina</taxon>
        <taxon>Sordariomycetes</taxon>
        <taxon>Hypocreomycetidae</taxon>
        <taxon>Hypocreales</taxon>
        <taxon>Hypocreaceae</taxon>
        <taxon>Cladobotryum</taxon>
    </lineage>
</organism>
<keyword evidence="7" id="KW-0539">Nucleus</keyword>
<evidence type="ECO:0000259" key="10">
    <source>
        <dbReference type="PROSITE" id="PS50157"/>
    </source>
</evidence>
<evidence type="ECO:0000313" key="11">
    <source>
        <dbReference type="EMBL" id="KAK5989283.1"/>
    </source>
</evidence>
<dbReference type="SMART" id="SM00355">
    <property type="entry name" value="ZnF_C2H2"/>
    <property type="match status" value="2"/>
</dbReference>
<evidence type="ECO:0000256" key="2">
    <source>
        <dbReference type="ARBA" id="ARBA00022723"/>
    </source>
</evidence>
<dbReference type="PANTHER" id="PTHR46179:SF13">
    <property type="entry name" value="C2H2-TYPE DOMAIN-CONTAINING PROTEIN"/>
    <property type="match status" value="1"/>
</dbReference>
<dbReference type="Gene3D" id="3.30.160.60">
    <property type="entry name" value="Classic Zinc Finger"/>
    <property type="match status" value="1"/>
</dbReference>
<keyword evidence="5" id="KW-0805">Transcription regulation</keyword>
<keyword evidence="9" id="KW-0175">Coiled coil</keyword>
<evidence type="ECO:0000256" key="9">
    <source>
        <dbReference type="SAM" id="Coils"/>
    </source>
</evidence>
<dbReference type="InterPro" id="IPR051061">
    <property type="entry name" value="Zinc_finger_trans_reg"/>
</dbReference>
<keyword evidence="4" id="KW-0862">Zinc</keyword>
<dbReference type="Pfam" id="PF00096">
    <property type="entry name" value="zf-C2H2"/>
    <property type="match status" value="1"/>
</dbReference>
<comment type="caution">
    <text evidence="11">The sequence shown here is derived from an EMBL/GenBank/DDBJ whole genome shotgun (WGS) entry which is preliminary data.</text>
</comment>
<evidence type="ECO:0000256" key="4">
    <source>
        <dbReference type="ARBA" id="ARBA00022833"/>
    </source>
</evidence>
<proteinExistence type="predicted"/>
<evidence type="ECO:0000256" key="8">
    <source>
        <dbReference type="PROSITE-ProRule" id="PRU00042"/>
    </source>
</evidence>
<dbReference type="InterPro" id="IPR013087">
    <property type="entry name" value="Znf_C2H2_type"/>
</dbReference>
<dbReference type="EMBL" id="JAVFKD010000015">
    <property type="protein sequence ID" value="KAK5989283.1"/>
    <property type="molecule type" value="Genomic_DNA"/>
</dbReference>
<keyword evidence="2" id="KW-0479">Metal-binding</keyword>
<accession>A0ABR0SAX3</accession>
<sequence>MDETFGLHDLFTEDHGYPSLLWPFGADADGCVDPSLELSALNNRQGVQDAYPSVFGPPELALMVPSFQDINHTCTNETAQHTAPMTGVSETPTLIQFSCCFCPRQFKRRSDAKRHQRTVHEKRGQLLCPEQACPRPNRLFSRKDNLKAHLSKVHGKSLHGPSKKRETYDETVVVSERCRQGSGSSRMQDLETRTRPELMAMLLSQREEFWNERLKRLEAELEILRRKGGQRHDLYQGDE</sequence>
<keyword evidence="6" id="KW-0804">Transcription</keyword>
<feature type="domain" description="C2H2-type" evidence="10">
    <location>
        <begin position="97"/>
        <end position="125"/>
    </location>
</feature>
<protein>
    <recommendedName>
        <fullName evidence="10">C2H2-type domain-containing protein</fullName>
    </recommendedName>
</protein>
<dbReference type="Proteomes" id="UP001338125">
    <property type="component" value="Unassembled WGS sequence"/>
</dbReference>
<reference evidence="11 12" key="1">
    <citation type="submission" date="2024-01" db="EMBL/GenBank/DDBJ databases">
        <title>Complete genome of Cladobotryum mycophilum ATHUM6906.</title>
        <authorList>
            <person name="Christinaki A.C."/>
            <person name="Myridakis A.I."/>
            <person name="Kouvelis V.N."/>
        </authorList>
    </citation>
    <scope>NUCLEOTIDE SEQUENCE [LARGE SCALE GENOMIC DNA]</scope>
    <source>
        <strain evidence="11 12">ATHUM6906</strain>
    </source>
</reference>
<keyword evidence="12" id="KW-1185">Reference proteome</keyword>
<comment type="subcellular location">
    <subcellularLocation>
        <location evidence="1">Nucleus</location>
    </subcellularLocation>
</comment>
<evidence type="ECO:0000256" key="6">
    <source>
        <dbReference type="ARBA" id="ARBA00023163"/>
    </source>
</evidence>